<dbReference type="AlphaFoldDB" id="A0A7X6D095"/>
<comment type="catalytic activity">
    <reaction evidence="11">
        <text>(1S,2R)-1-C-(indol-3-yl)glycerol 3-phosphate + L-serine = D-glyceraldehyde 3-phosphate + L-tryptophan + H2O</text>
        <dbReference type="Rhea" id="RHEA:10532"/>
        <dbReference type="ChEBI" id="CHEBI:15377"/>
        <dbReference type="ChEBI" id="CHEBI:33384"/>
        <dbReference type="ChEBI" id="CHEBI:57912"/>
        <dbReference type="ChEBI" id="CHEBI:58866"/>
        <dbReference type="ChEBI" id="CHEBI:59776"/>
        <dbReference type="EC" id="4.2.1.20"/>
    </reaction>
</comment>
<evidence type="ECO:0000313" key="14">
    <source>
        <dbReference type="EMBL" id="NJQ05678.1"/>
    </source>
</evidence>
<evidence type="ECO:0000256" key="6">
    <source>
        <dbReference type="ARBA" id="ARBA00022605"/>
    </source>
</evidence>
<comment type="similarity">
    <text evidence="3">Belongs to the TrpB family.</text>
</comment>
<evidence type="ECO:0000256" key="11">
    <source>
        <dbReference type="ARBA" id="ARBA00049047"/>
    </source>
</evidence>
<evidence type="ECO:0000256" key="12">
    <source>
        <dbReference type="SAM" id="MobiDB-lite"/>
    </source>
</evidence>
<dbReference type="Pfam" id="PF00291">
    <property type="entry name" value="PALP"/>
    <property type="match status" value="1"/>
</dbReference>
<comment type="subunit">
    <text evidence="4">Tetramer of two alpha and two beta chains.</text>
</comment>
<dbReference type="GO" id="GO:0052684">
    <property type="term" value="F:L-serine hydro-lyase (adding indole, L-tryptophan-forming) activity"/>
    <property type="evidence" value="ECO:0007669"/>
    <property type="project" value="TreeGrafter"/>
</dbReference>
<evidence type="ECO:0000313" key="15">
    <source>
        <dbReference type="Proteomes" id="UP000578686"/>
    </source>
</evidence>
<organism evidence="14 15">
    <name type="scientific">Streptomyces lonarensis</name>
    <dbReference type="NCBI Taxonomy" id="700599"/>
    <lineage>
        <taxon>Bacteria</taxon>
        <taxon>Bacillati</taxon>
        <taxon>Actinomycetota</taxon>
        <taxon>Actinomycetes</taxon>
        <taxon>Kitasatosporales</taxon>
        <taxon>Streptomycetaceae</taxon>
        <taxon>Streptomyces</taxon>
    </lineage>
</organism>
<keyword evidence="6" id="KW-0028">Amino-acid biosynthesis</keyword>
<evidence type="ECO:0000256" key="2">
    <source>
        <dbReference type="ARBA" id="ARBA00004733"/>
    </source>
</evidence>
<accession>A0A7X6D095</accession>
<evidence type="ECO:0000256" key="3">
    <source>
        <dbReference type="ARBA" id="ARBA00009982"/>
    </source>
</evidence>
<name>A0A7X6D095_9ACTN</name>
<keyword evidence="8" id="KW-0663">Pyridoxal phosphate</keyword>
<dbReference type="Gene3D" id="3.40.50.1100">
    <property type="match status" value="2"/>
</dbReference>
<proteinExistence type="inferred from homology"/>
<sequence>MVISGRRPSLDCTGRPQLSTVRPGAGRPRRAPRRAHQRRRGAPRRALTRLATNRAGRLWSPAGLPTLAVRTAPGRGRRPGRGAAVRARRGPSCPASEARRTPVSIDETISPQLPGAVPVPSAWLNFRRLLPEEMPPPRDPEGVAALELAARIRLGAIREQERSREPLLPVPEEVRERYAEMGRPTRLTRAVGLERHLGTPARIYLKREDTLPTGSFKLNSAVAQAYFAAREGVGTLVTETGAGQWGHAVQWAARLYGLRSVVFWSGVSARQKTARRAVLSMLGATVHESPSALTAAGRAVLASGRHAAGTLGTAIGDAVSYASEHPEVRYVSGSNLPHVLIHQSVIGLETSEQLAALGEEPDVLVAAVGGGSNLMGLMAPFLERKRARGAGLRLVGAESAAAPRLTRGTWRYDHADPGRLTPLSKSYTLGLDAELPETHVGGLRQHSGSTAVGVLRSAGWLEAVAYEEREIFETGRLVLRLEGFLPAPESCHALRAAIEEAAAARRPTVIVACVSGHGLLDVEGYLDAFGPGHG</sequence>
<keyword evidence="15" id="KW-1185">Reference proteome</keyword>
<dbReference type="InterPro" id="IPR001926">
    <property type="entry name" value="TrpB-like_PALP"/>
</dbReference>
<keyword evidence="9" id="KW-0057">Aromatic amino acid biosynthesis</keyword>
<evidence type="ECO:0000256" key="9">
    <source>
        <dbReference type="ARBA" id="ARBA00023141"/>
    </source>
</evidence>
<evidence type="ECO:0000259" key="13">
    <source>
        <dbReference type="Pfam" id="PF00291"/>
    </source>
</evidence>
<reference evidence="14 15" key="1">
    <citation type="submission" date="2020-03" db="EMBL/GenBank/DDBJ databases">
        <title>Draft genome of Streptomyces sp. ventii, isolated from the Axial Seamount in the Pacific Ocean, and resequencing of the two type strains Streptomyces lonarensis strain NCL 716 and Streptomyces bohaiensis strain 11A07.</title>
        <authorList>
            <person name="Loughran R.M."/>
            <person name="Pfannmuller K.M."/>
            <person name="Wasson B.J."/>
            <person name="Deadmond M.C."/>
            <person name="Paddock B.E."/>
            <person name="Koyack M.J."/>
            <person name="Gallegos D.A."/>
            <person name="Mitchell E.A."/>
            <person name="Ushijima B."/>
            <person name="Saw J.H."/>
            <person name="Mcphail K.L."/>
            <person name="Videau P."/>
        </authorList>
    </citation>
    <scope>NUCLEOTIDE SEQUENCE [LARGE SCALE GENOMIC DNA]</scope>
    <source>
        <strain evidence="14 15">NCL716</strain>
    </source>
</reference>
<dbReference type="Proteomes" id="UP000578686">
    <property type="component" value="Unassembled WGS sequence"/>
</dbReference>
<gene>
    <name evidence="14" type="ORF">HCN56_08850</name>
</gene>
<evidence type="ECO:0000256" key="10">
    <source>
        <dbReference type="ARBA" id="ARBA00023239"/>
    </source>
</evidence>
<feature type="domain" description="Tryptophan synthase beta chain-like PALP" evidence="13">
    <location>
        <begin position="182"/>
        <end position="516"/>
    </location>
</feature>
<dbReference type="PANTHER" id="PTHR48077">
    <property type="entry name" value="TRYPTOPHAN SYNTHASE-RELATED"/>
    <property type="match status" value="1"/>
</dbReference>
<comment type="cofactor">
    <cofactor evidence="1">
        <name>pyridoxal 5'-phosphate</name>
        <dbReference type="ChEBI" id="CHEBI:597326"/>
    </cofactor>
</comment>
<evidence type="ECO:0000256" key="1">
    <source>
        <dbReference type="ARBA" id="ARBA00001933"/>
    </source>
</evidence>
<dbReference type="GO" id="GO:0005737">
    <property type="term" value="C:cytoplasm"/>
    <property type="evidence" value="ECO:0007669"/>
    <property type="project" value="TreeGrafter"/>
</dbReference>
<comment type="caution">
    <text evidence="14">The sequence shown here is derived from an EMBL/GenBank/DDBJ whole genome shotgun (WGS) entry which is preliminary data.</text>
</comment>
<dbReference type="InterPro" id="IPR023026">
    <property type="entry name" value="Trp_synth_beta/beta-like"/>
</dbReference>
<keyword evidence="7" id="KW-0822">Tryptophan biosynthesis</keyword>
<comment type="pathway">
    <text evidence="2">Amino-acid biosynthesis; L-tryptophan biosynthesis; L-tryptophan from chorismate: step 5/5.</text>
</comment>
<protein>
    <recommendedName>
        <fullName evidence="5">tryptophan synthase</fullName>
        <ecNumber evidence="5">4.2.1.20</ecNumber>
    </recommendedName>
</protein>
<dbReference type="InterPro" id="IPR036052">
    <property type="entry name" value="TrpB-like_PALP_sf"/>
</dbReference>
<evidence type="ECO:0000256" key="4">
    <source>
        <dbReference type="ARBA" id="ARBA00011270"/>
    </source>
</evidence>
<dbReference type="GO" id="GO:0004834">
    <property type="term" value="F:tryptophan synthase activity"/>
    <property type="evidence" value="ECO:0007669"/>
    <property type="project" value="UniProtKB-EC"/>
</dbReference>
<dbReference type="SUPFAM" id="SSF53686">
    <property type="entry name" value="Tryptophan synthase beta subunit-like PLP-dependent enzymes"/>
    <property type="match status" value="1"/>
</dbReference>
<dbReference type="EC" id="4.2.1.20" evidence="5"/>
<dbReference type="PANTHER" id="PTHR48077:SF6">
    <property type="entry name" value="TRYPTOPHAN SYNTHASE"/>
    <property type="match status" value="1"/>
</dbReference>
<evidence type="ECO:0000256" key="7">
    <source>
        <dbReference type="ARBA" id="ARBA00022822"/>
    </source>
</evidence>
<feature type="compositionally biased region" description="Low complexity" evidence="12">
    <location>
        <begin position="48"/>
        <end position="57"/>
    </location>
</feature>
<evidence type="ECO:0000256" key="8">
    <source>
        <dbReference type="ARBA" id="ARBA00022898"/>
    </source>
</evidence>
<feature type="region of interest" description="Disordered" evidence="12">
    <location>
        <begin position="1"/>
        <end position="101"/>
    </location>
</feature>
<evidence type="ECO:0000256" key="5">
    <source>
        <dbReference type="ARBA" id="ARBA00012043"/>
    </source>
</evidence>
<keyword evidence="10" id="KW-0456">Lyase</keyword>
<dbReference type="EMBL" id="JAAVJD010000046">
    <property type="protein sequence ID" value="NJQ05678.1"/>
    <property type="molecule type" value="Genomic_DNA"/>
</dbReference>
<dbReference type="NCBIfam" id="NF009057">
    <property type="entry name" value="PRK12391.1"/>
    <property type="match status" value="1"/>
</dbReference>
<feature type="compositionally biased region" description="Basic residues" evidence="12">
    <location>
        <begin position="27"/>
        <end position="47"/>
    </location>
</feature>